<feature type="domain" description="Tc1-like transposase DDE" evidence="3">
    <location>
        <begin position="153"/>
        <end position="296"/>
    </location>
</feature>
<proteinExistence type="predicted"/>
<accession>A0A0P4VQV0</accession>
<dbReference type="PANTHER" id="PTHR47326">
    <property type="entry name" value="TRANSPOSABLE ELEMENT TC3 TRANSPOSASE-LIKE PROTEIN"/>
    <property type="match status" value="1"/>
</dbReference>
<dbReference type="Pfam" id="PF13358">
    <property type="entry name" value="DDE_3"/>
    <property type="match status" value="1"/>
</dbReference>
<dbReference type="InterPro" id="IPR009057">
    <property type="entry name" value="Homeodomain-like_sf"/>
</dbReference>
<dbReference type="GO" id="GO:0005634">
    <property type="term" value="C:nucleus"/>
    <property type="evidence" value="ECO:0007669"/>
    <property type="project" value="UniProtKB-SubCell"/>
</dbReference>
<dbReference type="Gene3D" id="3.30.420.10">
    <property type="entry name" value="Ribonuclease H-like superfamily/Ribonuclease H"/>
    <property type="match status" value="1"/>
</dbReference>
<dbReference type="InterPro" id="IPR036397">
    <property type="entry name" value="RNaseH_sf"/>
</dbReference>
<comment type="subcellular location">
    <subcellularLocation>
        <location evidence="1">Nucleus</location>
    </subcellularLocation>
</comment>
<dbReference type="Gene3D" id="1.10.10.60">
    <property type="entry name" value="Homeodomain-like"/>
    <property type="match status" value="1"/>
</dbReference>
<reference evidence="4" key="1">
    <citation type="submission" date="2015-09" db="EMBL/GenBank/DDBJ databases">
        <title>Scylla olivacea transcriptome.</title>
        <authorList>
            <person name="Ikhwanuddin M."/>
        </authorList>
    </citation>
    <scope>NUCLEOTIDE SEQUENCE</scope>
</reference>
<evidence type="ECO:0000256" key="2">
    <source>
        <dbReference type="SAM" id="MobiDB-lite"/>
    </source>
</evidence>
<dbReference type="Pfam" id="PF13384">
    <property type="entry name" value="HTH_23"/>
    <property type="match status" value="1"/>
</dbReference>
<dbReference type="GO" id="GO:0003676">
    <property type="term" value="F:nucleic acid binding"/>
    <property type="evidence" value="ECO:0007669"/>
    <property type="project" value="InterPro"/>
</dbReference>
<organism evidence="4">
    <name type="scientific">Scylla olivacea</name>
    <name type="common">Orange mud crab</name>
    <name type="synonym">Cancer olivacea</name>
    <dbReference type="NCBI Taxonomy" id="85551"/>
    <lineage>
        <taxon>Eukaryota</taxon>
        <taxon>Metazoa</taxon>
        <taxon>Ecdysozoa</taxon>
        <taxon>Arthropoda</taxon>
        <taxon>Crustacea</taxon>
        <taxon>Multicrustacea</taxon>
        <taxon>Malacostraca</taxon>
        <taxon>Eumalacostraca</taxon>
        <taxon>Eucarida</taxon>
        <taxon>Decapoda</taxon>
        <taxon>Pleocyemata</taxon>
        <taxon>Brachyura</taxon>
        <taxon>Eubrachyura</taxon>
        <taxon>Portunoidea</taxon>
        <taxon>Portunidae</taxon>
        <taxon>Portuninae</taxon>
        <taxon>Scylla</taxon>
    </lineage>
</organism>
<feature type="compositionally biased region" description="Low complexity" evidence="2">
    <location>
        <begin position="367"/>
        <end position="381"/>
    </location>
</feature>
<name>A0A0P4VQV0_SCYOL</name>
<dbReference type="InterPro" id="IPR038717">
    <property type="entry name" value="Tc1-like_DDE_dom"/>
</dbReference>
<dbReference type="PANTHER" id="PTHR47326:SF1">
    <property type="entry name" value="HTH PSQ-TYPE DOMAIN-CONTAINING PROTEIN"/>
    <property type="match status" value="1"/>
</dbReference>
<feature type="region of interest" description="Disordered" evidence="2">
    <location>
        <begin position="348"/>
        <end position="385"/>
    </location>
</feature>
<evidence type="ECO:0000259" key="3">
    <source>
        <dbReference type="Pfam" id="PF13358"/>
    </source>
</evidence>
<dbReference type="EMBL" id="GDRN01105415">
    <property type="protein sequence ID" value="JAI57739.1"/>
    <property type="molecule type" value="Transcribed_RNA"/>
</dbReference>
<dbReference type="SUPFAM" id="SSF46689">
    <property type="entry name" value="Homeodomain-like"/>
    <property type="match status" value="1"/>
</dbReference>
<sequence>MGLKSNLSEETILGICKLRETGFTNKEIAQLTGVSRRSVDRWLKAAREAPSGIIPLQKKPPGKHMKVSKDTLVAIKRQIDAEPRLSARELRDANPHLLGSVSERTVNRYIKCVRMNLPIQVVEKPLLTDRYTQLRLAFASKYKHLPLEDVRTILWSDEATFSVTGITNCRSVEPCKGDPRAWKTVKQLGTVTVWGAFSYYGTGKLVFLEDGDSMNGPRYLEMLCDHLADCFDQCKAKRFQHDCAPYHTNRRVLEWLEDCGIYYFRDWPPNSPDINLIEDLWVIMKKELSKRDTHTLPKLKKSLITVWESLHSDLLRRLVDSFPERLREVRRRQGATIIRQIMNIDGSTPSCSASRTPAGPLSIANVSSESSSPIQSPGFSSTGLSEDELLLDEDMDLKLEIKEEVVDDSLREFVNVLDHVEKPPDPKEDDVEVLAVSKPSTSASFSNIEFVDMIPHQMEIPPDPKEDPVDVLAVTKPSSVPSTSSVLLKKAGPAPPRIEDVDEFHLFGMFVASQLRALPLRDALQAQLEIQTLLAQKRSQRLT</sequence>
<dbReference type="AlphaFoldDB" id="A0A0P4VQV0"/>
<protein>
    <recommendedName>
        <fullName evidence="3">Tc1-like transposase DDE domain-containing protein</fullName>
    </recommendedName>
</protein>
<evidence type="ECO:0000313" key="4">
    <source>
        <dbReference type="EMBL" id="JAI57739.1"/>
    </source>
</evidence>
<evidence type="ECO:0000256" key="1">
    <source>
        <dbReference type="ARBA" id="ARBA00004123"/>
    </source>
</evidence>